<gene>
    <name evidence="1" type="ORF">P879_09649</name>
</gene>
<protein>
    <submittedName>
        <fullName evidence="1">Uncharacterized protein</fullName>
    </submittedName>
</protein>
<name>A0A8T0D1P4_9TREM</name>
<dbReference type="AlphaFoldDB" id="A0A8T0D1P4"/>
<accession>A0A8T0D1P4</accession>
<reference evidence="1 2" key="1">
    <citation type="submission" date="2019-07" db="EMBL/GenBank/DDBJ databases">
        <title>Annotation for the trematode Paragonimus westermani.</title>
        <authorList>
            <person name="Choi Y.-J."/>
        </authorList>
    </citation>
    <scope>NUCLEOTIDE SEQUENCE [LARGE SCALE GENOMIC DNA]</scope>
    <source>
        <strain evidence="1">180907_Pwestermani</strain>
    </source>
</reference>
<dbReference type="EMBL" id="JTDF01021646">
    <property type="protein sequence ID" value="KAF8561572.1"/>
    <property type="molecule type" value="Genomic_DNA"/>
</dbReference>
<dbReference type="Proteomes" id="UP000699462">
    <property type="component" value="Unassembled WGS sequence"/>
</dbReference>
<proteinExistence type="predicted"/>
<keyword evidence="2" id="KW-1185">Reference proteome</keyword>
<evidence type="ECO:0000313" key="2">
    <source>
        <dbReference type="Proteomes" id="UP000699462"/>
    </source>
</evidence>
<organism evidence="1 2">
    <name type="scientific">Paragonimus westermani</name>
    <dbReference type="NCBI Taxonomy" id="34504"/>
    <lineage>
        <taxon>Eukaryota</taxon>
        <taxon>Metazoa</taxon>
        <taxon>Spiralia</taxon>
        <taxon>Lophotrochozoa</taxon>
        <taxon>Platyhelminthes</taxon>
        <taxon>Trematoda</taxon>
        <taxon>Digenea</taxon>
        <taxon>Plagiorchiida</taxon>
        <taxon>Troglotremata</taxon>
        <taxon>Troglotrematidae</taxon>
        <taxon>Paragonimus</taxon>
    </lineage>
</organism>
<comment type="caution">
    <text evidence="1">The sequence shown here is derived from an EMBL/GenBank/DDBJ whole genome shotgun (WGS) entry which is preliminary data.</text>
</comment>
<evidence type="ECO:0000313" key="1">
    <source>
        <dbReference type="EMBL" id="KAF8561572.1"/>
    </source>
</evidence>
<sequence>MWDAFSQHPSQVSHNYTWCRKNTFGFFSEESGFIFSSKTRFHRY</sequence>